<dbReference type="Gene3D" id="1.10.10.10">
    <property type="entry name" value="Winged helix-like DNA-binding domain superfamily/Winged helix DNA-binding domain"/>
    <property type="match status" value="1"/>
</dbReference>
<gene>
    <name evidence="6" type="ORF">SAMN02745217_04693</name>
</gene>
<dbReference type="InterPro" id="IPR036390">
    <property type="entry name" value="WH_DNA-bd_sf"/>
</dbReference>
<keyword evidence="3 6" id="KW-0238">DNA-binding</keyword>
<dbReference type="PROSITE" id="PS50931">
    <property type="entry name" value="HTH_LYSR"/>
    <property type="match status" value="1"/>
</dbReference>
<comment type="similarity">
    <text evidence="1">Belongs to the LysR transcriptional regulatory family.</text>
</comment>
<sequence length="289" mass="32977">MKLLQLRYFYEACRHNNITRAAEELHVSQPSISNAIKELETEFGITLFHRLNKGFSLTKEGKIFMEHAESLLTHADNISHIMEDMGHKRNMLRIGIPPMIGTFLFPKIYRGFKEKYPSVNIVTQEQGTQSLIEAIEDETLDMAIVPSNNLSGNMFHILNLTQTETVFCTAPNHKLAGEQMVTIPMIQNEPLILFHNGFFQNDVITQLFSKYGAVPNVIHYSSQLYTMKEFIAGGIACGFLFKDIVQLVSGVAGIPLSNPIHVQISLVWKKNNYMFNDMVRFINYVKKIF</sequence>
<evidence type="ECO:0000313" key="7">
    <source>
        <dbReference type="Proteomes" id="UP000184612"/>
    </source>
</evidence>
<dbReference type="CDD" id="cd05466">
    <property type="entry name" value="PBP2_LTTR_substrate"/>
    <property type="match status" value="1"/>
</dbReference>
<dbReference type="Pfam" id="PF00126">
    <property type="entry name" value="HTH_1"/>
    <property type="match status" value="1"/>
</dbReference>
<dbReference type="InterPro" id="IPR036388">
    <property type="entry name" value="WH-like_DNA-bd_sf"/>
</dbReference>
<evidence type="ECO:0000256" key="2">
    <source>
        <dbReference type="ARBA" id="ARBA00023015"/>
    </source>
</evidence>
<dbReference type="GO" id="GO:0003700">
    <property type="term" value="F:DNA-binding transcription factor activity"/>
    <property type="evidence" value="ECO:0007669"/>
    <property type="project" value="InterPro"/>
</dbReference>
<dbReference type="GO" id="GO:0003677">
    <property type="term" value="F:DNA binding"/>
    <property type="evidence" value="ECO:0007669"/>
    <property type="project" value="UniProtKB-KW"/>
</dbReference>
<dbReference type="SUPFAM" id="SSF53850">
    <property type="entry name" value="Periplasmic binding protein-like II"/>
    <property type="match status" value="1"/>
</dbReference>
<proteinExistence type="inferred from homology"/>
<keyword evidence="2" id="KW-0805">Transcription regulation</keyword>
<dbReference type="FunFam" id="1.10.10.10:FF:000001">
    <property type="entry name" value="LysR family transcriptional regulator"/>
    <property type="match status" value="1"/>
</dbReference>
<dbReference type="EMBL" id="FRFD01000019">
    <property type="protein sequence ID" value="SHO54236.1"/>
    <property type="molecule type" value="Genomic_DNA"/>
</dbReference>
<dbReference type="InterPro" id="IPR005119">
    <property type="entry name" value="LysR_subst-bd"/>
</dbReference>
<evidence type="ECO:0000256" key="4">
    <source>
        <dbReference type="ARBA" id="ARBA00023163"/>
    </source>
</evidence>
<evidence type="ECO:0000256" key="3">
    <source>
        <dbReference type="ARBA" id="ARBA00023125"/>
    </source>
</evidence>
<dbReference type="InterPro" id="IPR050950">
    <property type="entry name" value="HTH-type_LysR_regulators"/>
</dbReference>
<feature type="domain" description="HTH lysR-type" evidence="5">
    <location>
        <begin position="1"/>
        <end position="58"/>
    </location>
</feature>
<dbReference type="AlphaFoldDB" id="A0A1M7YP25"/>
<dbReference type="Pfam" id="PF03466">
    <property type="entry name" value="LysR_substrate"/>
    <property type="match status" value="1"/>
</dbReference>
<keyword evidence="4" id="KW-0804">Transcription</keyword>
<reference evidence="6 7" key="1">
    <citation type="submission" date="2016-12" db="EMBL/GenBank/DDBJ databases">
        <authorList>
            <person name="Song W.-J."/>
            <person name="Kurnit D.M."/>
        </authorList>
    </citation>
    <scope>NUCLEOTIDE SEQUENCE [LARGE SCALE GENOMIC DNA]</scope>
    <source>
        <strain evidence="6 7">DSM 12503</strain>
    </source>
</reference>
<evidence type="ECO:0000259" key="5">
    <source>
        <dbReference type="PROSITE" id="PS50931"/>
    </source>
</evidence>
<dbReference type="OrthoDB" id="1652954at2"/>
<protein>
    <submittedName>
        <fullName evidence="6">DNA-binding transcriptional regulator, LysR family</fullName>
    </submittedName>
</protein>
<dbReference type="Proteomes" id="UP000184612">
    <property type="component" value="Unassembled WGS sequence"/>
</dbReference>
<dbReference type="SUPFAM" id="SSF46785">
    <property type="entry name" value="Winged helix' DNA-binding domain"/>
    <property type="match status" value="1"/>
</dbReference>
<organism evidence="6 7">
    <name type="scientific">Anaerocolumna xylanovorans DSM 12503</name>
    <dbReference type="NCBI Taxonomy" id="1121345"/>
    <lineage>
        <taxon>Bacteria</taxon>
        <taxon>Bacillati</taxon>
        <taxon>Bacillota</taxon>
        <taxon>Clostridia</taxon>
        <taxon>Lachnospirales</taxon>
        <taxon>Lachnospiraceae</taxon>
        <taxon>Anaerocolumna</taxon>
    </lineage>
</organism>
<dbReference type="PANTHER" id="PTHR30419">
    <property type="entry name" value="HTH-TYPE TRANSCRIPTIONAL REGULATOR YBHD"/>
    <property type="match status" value="1"/>
</dbReference>
<dbReference type="Gene3D" id="3.40.190.290">
    <property type="match status" value="1"/>
</dbReference>
<accession>A0A1M7YP25</accession>
<dbReference type="PANTHER" id="PTHR30419:SF8">
    <property type="entry name" value="NITROGEN ASSIMILATION TRANSCRIPTIONAL ACTIVATOR-RELATED"/>
    <property type="match status" value="1"/>
</dbReference>
<dbReference type="RefSeq" id="WP_073591285.1">
    <property type="nucleotide sequence ID" value="NZ_FRFD01000019.1"/>
</dbReference>
<dbReference type="GO" id="GO:0005829">
    <property type="term" value="C:cytosol"/>
    <property type="evidence" value="ECO:0007669"/>
    <property type="project" value="TreeGrafter"/>
</dbReference>
<name>A0A1M7YP25_9FIRM</name>
<dbReference type="PRINTS" id="PR00039">
    <property type="entry name" value="HTHLYSR"/>
</dbReference>
<evidence type="ECO:0000256" key="1">
    <source>
        <dbReference type="ARBA" id="ARBA00009437"/>
    </source>
</evidence>
<keyword evidence="7" id="KW-1185">Reference proteome</keyword>
<evidence type="ECO:0000313" key="6">
    <source>
        <dbReference type="EMBL" id="SHO54236.1"/>
    </source>
</evidence>
<dbReference type="InterPro" id="IPR000847">
    <property type="entry name" value="LysR_HTH_N"/>
</dbReference>